<dbReference type="InterPro" id="IPR052929">
    <property type="entry name" value="RNase_H-like_EbsB-rel"/>
</dbReference>
<protein>
    <recommendedName>
        <fullName evidence="1">RNase H type-1 domain-containing protein</fullName>
    </recommendedName>
</protein>
<dbReference type="InterPro" id="IPR002156">
    <property type="entry name" value="RNaseH_domain"/>
</dbReference>
<dbReference type="GO" id="GO:0003676">
    <property type="term" value="F:nucleic acid binding"/>
    <property type="evidence" value="ECO:0007669"/>
    <property type="project" value="InterPro"/>
</dbReference>
<evidence type="ECO:0000313" key="2">
    <source>
        <dbReference type="EMBL" id="CAB4293446.1"/>
    </source>
</evidence>
<dbReference type="PANTHER" id="PTHR47074:SF75">
    <property type="entry name" value="RNASE H TYPE-1 DOMAIN-CONTAINING PROTEIN"/>
    <property type="match status" value="1"/>
</dbReference>
<gene>
    <name evidence="2" type="ORF">ORAREDHAP_LOCUS2323</name>
</gene>
<dbReference type="Pfam" id="PF13456">
    <property type="entry name" value="RVT_3"/>
    <property type="match status" value="1"/>
</dbReference>
<sequence length="142" mass="15920">MQAYKLFDFVGCHGKFGIIHPFKTCLFLYRGLGVVIRDGMGDLLLAASKGLHGMFFPKATEIYVAILGLKIASQMEHHYVILEMDAKEECNQVAHLLAKQALLSQEFQFWLEGGPLWLSDVLVNDKQGFNDVILVASLKSNF</sequence>
<dbReference type="GO" id="GO:0004523">
    <property type="term" value="F:RNA-DNA hybrid ribonuclease activity"/>
    <property type="evidence" value="ECO:0007669"/>
    <property type="project" value="InterPro"/>
</dbReference>
<dbReference type="Proteomes" id="UP000507245">
    <property type="component" value="Unassembled WGS sequence"/>
</dbReference>
<dbReference type="OrthoDB" id="1906820at2759"/>
<evidence type="ECO:0000259" key="1">
    <source>
        <dbReference type="Pfam" id="PF13456"/>
    </source>
</evidence>
<reference evidence="3" key="1">
    <citation type="journal article" date="2020" name="Genome Biol.">
        <title>Gamete binning: chromosome-level and haplotype-resolved genome assembly enabled by high-throughput single-cell sequencing of gamete genomes.</title>
        <authorList>
            <person name="Campoy J.A."/>
            <person name="Sun H."/>
            <person name="Goel M."/>
            <person name="Jiao W.-B."/>
            <person name="Folz-Donahue K."/>
            <person name="Wang N."/>
            <person name="Rubio M."/>
            <person name="Liu C."/>
            <person name="Kukat C."/>
            <person name="Ruiz D."/>
            <person name="Huettel B."/>
            <person name="Schneeberger K."/>
        </authorList>
    </citation>
    <scope>NUCLEOTIDE SEQUENCE [LARGE SCALE GENOMIC DNA]</scope>
    <source>
        <strain evidence="3">cv. Rojo Pasion</strain>
    </source>
</reference>
<keyword evidence="3" id="KW-1185">Reference proteome</keyword>
<dbReference type="PANTHER" id="PTHR47074">
    <property type="entry name" value="BNAC02G40300D PROTEIN"/>
    <property type="match status" value="1"/>
</dbReference>
<evidence type="ECO:0000313" key="3">
    <source>
        <dbReference type="Proteomes" id="UP000507245"/>
    </source>
</evidence>
<dbReference type="EMBL" id="CAEKKB010000001">
    <property type="protein sequence ID" value="CAB4293446.1"/>
    <property type="molecule type" value="Genomic_DNA"/>
</dbReference>
<dbReference type="AlphaFoldDB" id="A0A6J5VWH7"/>
<accession>A0A6J5VWH7</accession>
<organism evidence="2 3">
    <name type="scientific">Prunus armeniaca</name>
    <name type="common">Apricot</name>
    <name type="synonym">Armeniaca vulgaris</name>
    <dbReference type="NCBI Taxonomy" id="36596"/>
    <lineage>
        <taxon>Eukaryota</taxon>
        <taxon>Viridiplantae</taxon>
        <taxon>Streptophyta</taxon>
        <taxon>Embryophyta</taxon>
        <taxon>Tracheophyta</taxon>
        <taxon>Spermatophyta</taxon>
        <taxon>Magnoliopsida</taxon>
        <taxon>eudicotyledons</taxon>
        <taxon>Gunneridae</taxon>
        <taxon>Pentapetalae</taxon>
        <taxon>rosids</taxon>
        <taxon>fabids</taxon>
        <taxon>Rosales</taxon>
        <taxon>Rosaceae</taxon>
        <taxon>Amygdaloideae</taxon>
        <taxon>Amygdaleae</taxon>
        <taxon>Prunus</taxon>
    </lineage>
</organism>
<proteinExistence type="predicted"/>
<name>A0A6J5VWH7_PRUAR</name>
<feature type="domain" description="RNase H type-1" evidence="1">
    <location>
        <begin position="31"/>
        <end position="87"/>
    </location>
</feature>